<proteinExistence type="predicted"/>
<protein>
    <recommendedName>
        <fullName evidence="4">Pilus assembly protein</fullName>
    </recommendedName>
</protein>
<dbReference type="RefSeq" id="WP_156446480.1">
    <property type="nucleotide sequence ID" value="NZ_JBHSLU010000022.1"/>
</dbReference>
<evidence type="ECO:0000313" key="3">
    <source>
        <dbReference type="Proteomes" id="UP001596060"/>
    </source>
</evidence>
<feature type="transmembrane region" description="Helical" evidence="1">
    <location>
        <begin position="6"/>
        <end position="27"/>
    </location>
</feature>
<dbReference type="Proteomes" id="UP001596060">
    <property type="component" value="Unassembled WGS sequence"/>
</dbReference>
<accession>A0ABW0P1S7</accession>
<dbReference type="EMBL" id="JBHSLU010000022">
    <property type="protein sequence ID" value="MFC5505744.1"/>
    <property type="molecule type" value="Genomic_DNA"/>
</dbReference>
<sequence length="58" mass="6058">MSSSALIIAEMVLTLGLCLGFGFYQLWDLRREKAKDAAKAAEAARAGAEPAVKTSAAS</sequence>
<reference evidence="3" key="1">
    <citation type="journal article" date="2019" name="Int. J. Syst. Evol. Microbiol.">
        <title>The Global Catalogue of Microorganisms (GCM) 10K type strain sequencing project: providing services to taxonomists for standard genome sequencing and annotation.</title>
        <authorList>
            <consortium name="The Broad Institute Genomics Platform"/>
            <consortium name="The Broad Institute Genome Sequencing Center for Infectious Disease"/>
            <person name="Wu L."/>
            <person name="Ma J."/>
        </authorList>
    </citation>
    <scope>NUCLEOTIDE SEQUENCE [LARGE SCALE GENOMIC DNA]</scope>
    <source>
        <strain evidence="3">CCUG 43117</strain>
    </source>
</reference>
<evidence type="ECO:0008006" key="4">
    <source>
        <dbReference type="Google" id="ProtNLM"/>
    </source>
</evidence>
<evidence type="ECO:0000256" key="1">
    <source>
        <dbReference type="SAM" id="Phobius"/>
    </source>
</evidence>
<keyword evidence="1" id="KW-1133">Transmembrane helix</keyword>
<gene>
    <name evidence="2" type="ORF">ACFPN9_10780</name>
</gene>
<name>A0ABW0P1S7_9HYPH</name>
<keyword evidence="1" id="KW-0812">Transmembrane</keyword>
<evidence type="ECO:0000313" key="2">
    <source>
        <dbReference type="EMBL" id="MFC5505744.1"/>
    </source>
</evidence>
<organism evidence="2 3">
    <name type="scientific">Bosea massiliensis</name>
    <dbReference type="NCBI Taxonomy" id="151419"/>
    <lineage>
        <taxon>Bacteria</taxon>
        <taxon>Pseudomonadati</taxon>
        <taxon>Pseudomonadota</taxon>
        <taxon>Alphaproteobacteria</taxon>
        <taxon>Hyphomicrobiales</taxon>
        <taxon>Boseaceae</taxon>
        <taxon>Bosea</taxon>
    </lineage>
</organism>
<keyword evidence="1" id="KW-0472">Membrane</keyword>
<comment type="caution">
    <text evidence="2">The sequence shown here is derived from an EMBL/GenBank/DDBJ whole genome shotgun (WGS) entry which is preliminary data.</text>
</comment>
<keyword evidence="3" id="KW-1185">Reference proteome</keyword>